<feature type="region of interest" description="Disordered" evidence="5">
    <location>
        <begin position="902"/>
        <end position="933"/>
    </location>
</feature>
<keyword evidence="4" id="KW-0325">Glycoprotein</keyword>
<keyword evidence="3" id="KW-0677">Repeat</keyword>
<keyword evidence="1" id="KW-0433">Leucine-rich repeat</keyword>
<dbReference type="SUPFAM" id="SSF52058">
    <property type="entry name" value="L domain-like"/>
    <property type="match status" value="2"/>
</dbReference>
<dbReference type="PANTHER" id="PTHR24366:SF158">
    <property type="entry name" value="PLATELET GLYCOPROTEIN IB ALPHA CHAIN-LIKE-RELATED"/>
    <property type="match status" value="1"/>
</dbReference>
<keyword evidence="9" id="KW-1185">Reference proteome</keyword>
<reference evidence="8" key="1">
    <citation type="submission" date="2013-04" db="EMBL/GenBank/DDBJ databases">
        <authorList>
            <person name="Qu J."/>
            <person name="Murali S.C."/>
            <person name="Bandaranaike D."/>
            <person name="Bellair M."/>
            <person name="Blankenburg K."/>
            <person name="Chao H."/>
            <person name="Dinh H."/>
            <person name="Doddapaneni H."/>
            <person name="Downs B."/>
            <person name="Dugan-Rocha S."/>
            <person name="Elkadiri S."/>
            <person name="Gnanaolivu R.D."/>
            <person name="Hernandez B."/>
            <person name="Javaid M."/>
            <person name="Jayaseelan J.C."/>
            <person name="Lee S."/>
            <person name="Li M."/>
            <person name="Ming W."/>
            <person name="Munidasa M."/>
            <person name="Muniz J."/>
            <person name="Nguyen L."/>
            <person name="Ongeri F."/>
            <person name="Osuji N."/>
            <person name="Pu L.-L."/>
            <person name="Puazo M."/>
            <person name="Qu C."/>
            <person name="Quiroz J."/>
            <person name="Raj R."/>
            <person name="Weissenberger G."/>
            <person name="Xin Y."/>
            <person name="Zou X."/>
            <person name="Han Y."/>
            <person name="Richards S."/>
            <person name="Worley K."/>
            <person name="Muzny D."/>
            <person name="Gibbs R."/>
        </authorList>
    </citation>
    <scope>NUCLEOTIDE SEQUENCE</scope>
    <source>
        <strain evidence="8">Sampled in the wild</strain>
    </source>
</reference>
<feature type="region of interest" description="Disordered" evidence="5">
    <location>
        <begin position="647"/>
        <end position="865"/>
    </location>
</feature>
<gene>
    <name evidence="8" type="ORF">J437_LFUL010360</name>
</gene>
<proteinExistence type="predicted"/>
<feature type="compositionally biased region" description="Gly residues" evidence="5">
    <location>
        <begin position="902"/>
        <end position="914"/>
    </location>
</feature>
<dbReference type="InterPro" id="IPR001611">
    <property type="entry name" value="Leu-rich_rpt"/>
</dbReference>
<dbReference type="PANTHER" id="PTHR24366">
    <property type="entry name" value="IG(IMMUNOGLOBULIN) AND LRR(LEUCINE RICH REPEAT) DOMAINS"/>
    <property type="match status" value="1"/>
</dbReference>
<evidence type="ECO:0000313" key="9">
    <source>
        <dbReference type="Proteomes" id="UP000792457"/>
    </source>
</evidence>
<feature type="compositionally biased region" description="Low complexity" evidence="5">
    <location>
        <begin position="915"/>
        <end position="929"/>
    </location>
</feature>
<dbReference type="InterPro" id="IPR003591">
    <property type="entry name" value="Leu-rich_rpt_typical-subtyp"/>
</dbReference>
<dbReference type="PROSITE" id="PS51450">
    <property type="entry name" value="LRR"/>
    <property type="match status" value="2"/>
</dbReference>
<keyword evidence="6" id="KW-0812">Transmembrane</keyword>
<evidence type="ECO:0000256" key="6">
    <source>
        <dbReference type="SAM" id="Phobius"/>
    </source>
</evidence>
<dbReference type="PRINTS" id="PR00019">
    <property type="entry name" value="LEURICHRPT"/>
</dbReference>
<evidence type="ECO:0000256" key="4">
    <source>
        <dbReference type="ARBA" id="ARBA00023180"/>
    </source>
</evidence>
<evidence type="ECO:0000256" key="2">
    <source>
        <dbReference type="ARBA" id="ARBA00022729"/>
    </source>
</evidence>
<evidence type="ECO:0000256" key="5">
    <source>
        <dbReference type="SAM" id="MobiDB-lite"/>
    </source>
</evidence>
<dbReference type="InterPro" id="IPR032675">
    <property type="entry name" value="LRR_dom_sf"/>
</dbReference>
<comment type="caution">
    <text evidence="8">The sequence shown here is derived from an EMBL/GenBank/DDBJ whole genome shotgun (WGS) entry which is preliminary data.</text>
</comment>
<accession>A0A8K0KG89</accession>
<dbReference type="FunFam" id="3.80.10.10:FF:000770">
    <property type="entry name" value="Uncharacterized protein"/>
    <property type="match status" value="1"/>
</dbReference>
<feature type="signal peptide" evidence="7">
    <location>
        <begin position="1"/>
        <end position="34"/>
    </location>
</feature>
<keyword evidence="6" id="KW-0472">Membrane</keyword>
<feature type="region of interest" description="Disordered" evidence="5">
    <location>
        <begin position="34"/>
        <end position="56"/>
    </location>
</feature>
<feature type="transmembrane region" description="Helical" evidence="6">
    <location>
        <begin position="869"/>
        <end position="891"/>
    </location>
</feature>
<feature type="compositionally biased region" description="Polar residues" evidence="5">
    <location>
        <begin position="659"/>
        <end position="704"/>
    </location>
</feature>
<dbReference type="Proteomes" id="UP000792457">
    <property type="component" value="Unassembled WGS sequence"/>
</dbReference>
<feature type="compositionally biased region" description="Low complexity" evidence="5">
    <location>
        <begin position="723"/>
        <end position="733"/>
    </location>
</feature>
<feature type="region of interest" description="Disordered" evidence="5">
    <location>
        <begin position="945"/>
        <end position="970"/>
    </location>
</feature>
<dbReference type="OrthoDB" id="28057at2759"/>
<dbReference type="Pfam" id="PF13855">
    <property type="entry name" value="LRR_8"/>
    <property type="match status" value="3"/>
</dbReference>
<evidence type="ECO:0000256" key="3">
    <source>
        <dbReference type="ARBA" id="ARBA00022737"/>
    </source>
</evidence>
<reference evidence="8" key="2">
    <citation type="submission" date="2017-10" db="EMBL/GenBank/DDBJ databases">
        <title>Ladona fulva Genome sequencing and assembly.</title>
        <authorList>
            <person name="Murali S."/>
            <person name="Richards S."/>
            <person name="Bandaranaike D."/>
            <person name="Bellair M."/>
            <person name="Blankenburg K."/>
            <person name="Chao H."/>
            <person name="Dinh H."/>
            <person name="Doddapaneni H."/>
            <person name="Dugan-Rocha S."/>
            <person name="Elkadiri S."/>
            <person name="Gnanaolivu R."/>
            <person name="Hernandez B."/>
            <person name="Skinner E."/>
            <person name="Javaid M."/>
            <person name="Lee S."/>
            <person name="Li M."/>
            <person name="Ming W."/>
            <person name="Munidasa M."/>
            <person name="Muniz J."/>
            <person name="Nguyen L."/>
            <person name="Hughes D."/>
            <person name="Osuji N."/>
            <person name="Pu L.-L."/>
            <person name="Puazo M."/>
            <person name="Qu C."/>
            <person name="Quiroz J."/>
            <person name="Raj R."/>
            <person name="Weissenberger G."/>
            <person name="Xin Y."/>
            <person name="Zou X."/>
            <person name="Han Y."/>
            <person name="Worley K."/>
            <person name="Muzny D."/>
            <person name="Gibbs R."/>
        </authorList>
    </citation>
    <scope>NUCLEOTIDE SEQUENCE</scope>
    <source>
        <strain evidence="8">Sampled in the wild</strain>
    </source>
</reference>
<dbReference type="EMBL" id="KZ308689">
    <property type="protein sequence ID" value="KAG8233130.1"/>
    <property type="molecule type" value="Genomic_DNA"/>
</dbReference>
<feature type="chain" id="PRO_5035427866" evidence="7">
    <location>
        <begin position="35"/>
        <end position="970"/>
    </location>
</feature>
<name>A0A8K0KG89_LADFU</name>
<feature type="compositionally biased region" description="Acidic residues" evidence="5">
    <location>
        <begin position="37"/>
        <end position="54"/>
    </location>
</feature>
<dbReference type="SMART" id="SM00369">
    <property type="entry name" value="LRR_TYP"/>
    <property type="match status" value="11"/>
</dbReference>
<dbReference type="Gene3D" id="3.80.10.10">
    <property type="entry name" value="Ribonuclease Inhibitor"/>
    <property type="match status" value="4"/>
</dbReference>
<evidence type="ECO:0000256" key="1">
    <source>
        <dbReference type="ARBA" id="ARBA00022614"/>
    </source>
</evidence>
<evidence type="ECO:0000313" key="8">
    <source>
        <dbReference type="EMBL" id="KAG8233130.1"/>
    </source>
</evidence>
<feature type="compositionally biased region" description="Low complexity" evidence="5">
    <location>
        <begin position="810"/>
        <end position="835"/>
    </location>
</feature>
<protein>
    <submittedName>
        <fullName evidence="8">Uncharacterized protein</fullName>
    </submittedName>
</protein>
<dbReference type="AlphaFoldDB" id="A0A8K0KG89"/>
<sequence length="970" mass="102213">MRRRRASWFHLRHPLFFSLLLVLYVLFGLPSAAATPSDDDEDSGVEDRDDEDGYDVWPEERNLLNPEKAEEKAAEEESCPAACLCNDANHSAACDADEDDLTAFLTSAAKLLRSSNRVFINNFRAGGALTPDALPPLSLSELSLTGGVLPAIAGNATFSPFDGGNKLTRLDLSGNSLAAVGSEALSGLPNLRLLRLSDNSLSVVPEIRFPALLSLSLRGNRLTELNARCLAGTPSLRSVDLSSNRIAHVAPTALHGLSALTRLILTDNPLLHLERLDAFGAARLRVVDVSRAGLSRIPSTLARSVRDLRVEGNNVGAIRRGDLDPYPLVERLSLDGNRIDVVEEDALGRLEVLTRLRLGGNRLGAIPRSLPTPLKHLHLQDNRMVALRAGDLHGLSKLETLDLSSNEIREVEAGALATTPSLHVLSLKGNQLTAISAGTFSGLKNLITLDLSNNPIKQIEQSTFESLSSLKELRISGAGSAEAEAAELFAPLGSLKTLDLSGSPWLAMALTQGGGEALRPLRGLRNLDLSRCVLHALPPDMPLLLPELRLVTLVGNEWYCNGKDAVAAYGLSQWLREPGETVILDAEEIRCAIPDHLRSAPMALLREDDFGIILSTESTTVPEPTSTANAPTLGDIISTTATALIETSTSKPELGTAKTAFSESTENMDIRVTSTASPSKGTPQGTLTNETSSKNATSASSPVNGATPLPPSTQLTKSNAIKTSPTQPPTSTTAEKKLKPPSTSPNYKSVQFAVTESTSKPTETTTETIVFNKTTASTTTEPPSTTIHSSRKTVTSSALPSPTEKIFTTPASSQVPPSFSSSQPSSTPPSDSSIPGRSMSQALARSGADEPAGAAEVPPPEPAPHAVHAAAPITLGLLGTCALLAAVGALYRRGRGMNGGGMGGGANRGGGSTGAGTSSSASGRRASASIAYRPHRDEVSIATVAGEEEEEEGVGERRKGLPYSRPVALW</sequence>
<evidence type="ECO:0000256" key="7">
    <source>
        <dbReference type="SAM" id="SignalP"/>
    </source>
</evidence>
<keyword evidence="6" id="KW-1133">Transmembrane helix</keyword>
<feature type="compositionally biased region" description="Polar residues" evidence="5">
    <location>
        <begin position="712"/>
        <end position="722"/>
    </location>
</feature>
<dbReference type="SMART" id="SM00365">
    <property type="entry name" value="LRR_SD22"/>
    <property type="match status" value="4"/>
</dbReference>
<keyword evidence="2 7" id="KW-0732">Signal</keyword>
<organism evidence="8 9">
    <name type="scientific">Ladona fulva</name>
    <name type="common">Scarce chaser dragonfly</name>
    <name type="synonym">Libellula fulva</name>
    <dbReference type="NCBI Taxonomy" id="123851"/>
    <lineage>
        <taxon>Eukaryota</taxon>
        <taxon>Metazoa</taxon>
        <taxon>Ecdysozoa</taxon>
        <taxon>Arthropoda</taxon>
        <taxon>Hexapoda</taxon>
        <taxon>Insecta</taxon>
        <taxon>Pterygota</taxon>
        <taxon>Palaeoptera</taxon>
        <taxon>Odonata</taxon>
        <taxon>Epiprocta</taxon>
        <taxon>Anisoptera</taxon>
        <taxon>Libelluloidea</taxon>
        <taxon>Libellulidae</taxon>
        <taxon>Ladona</taxon>
    </lineage>
</organism>
<feature type="compositionally biased region" description="Low complexity" evidence="5">
    <location>
        <begin position="754"/>
        <end position="786"/>
    </location>
</feature>